<dbReference type="PANTHER" id="PTHR43011">
    <property type="entry name" value="IRON-SULFUR CLUSTER ASSEMBLY 2 HOMOLOG, MITOCHONDRIAL"/>
    <property type="match status" value="1"/>
</dbReference>
<organism evidence="2 3">
    <name type="scientific">Paenibacillus prosopidis</name>
    <dbReference type="NCBI Taxonomy" id="630520"/>
    <lineage>
        <taxon>Bacteria</taxon>
        <taxon>Bacillati</taxon>
        <taxon>Bacillota</taxon>
        <taxon>Bacilli</taxon>
        <taxon>Bacillales</taxon>
        <taxon>Paenibacillaceae</taxon>
        <taxon>Paenibacillus</taxon>
    </lineage>
</organism>
<proteinExistence type="predicted"/>
<dbReference type="OrthoDB" id="9801228at2"/>
<dbReference type="AlphaFoldDB" id="A0A368VJY0"/>
<comment type="caution">
    <text evidence="2">The sequence shown here is derived from an EMBL/GenBank/DDBJ whole genome shotgun (WGS) entry which is preliminary data.</text>
</comment>
<dbReference type="GO" id="GO:0051537">
    <property type="term" value="F:2 iron, 2 sulfur cluster binding"/>
    <property type="evidence" value="ECO:0007669"/>
    <property type="project" value="UniProtKB-ARBA"/>
</dbReference>
<protein>
    <submittedName>
        <fullName evidence="2">Iron-sulfur cluster assembly protein</fullName>
    </submittedName>
</protein>
<sequence>MITISDTASDKIKEMLEQEGTPGLFLRIGVKEGGCSGFSYGMGFDDEQHDGDKALDMEGLKVVVDEDSLKYLNGLVIDFKESAMGGGFTIENPNASATCGCGSSFRTATDAGKPAAAGEC</sequence>
<dbReference type="PROSITE" id="PS01152">
    <property type="entry name" value="HESB"/>
    <property type="match status" value="1"/>
</dbReference>
<dbReference type="NCBIfam" id="TIGR00049">
    <property type="entry name" value="iron-sulfur cluster assembly accessory protein"/>
    <property type="match status" value="1"/>
</dbReference>
<dbReference type="Gene3D" id="2.60.300.12">
    <property type="entry name" value="HesB-like domain"/>
    <property type="match status" value="1"/>
</dbReference>
<dbReference type="PANTHER" id="PTHR43011:SF1">
    <property type="entry name" value="IRON-SULFUR CLUSTER ASSEMBLY 2 HOMOLOG, MITOCHONDRIAL"/>
    <property type="match status" value="1"/>
</dbReference>
<evidence type="ECO:0000313" key="3">
    <source>
        <dbReference type="Proteomes" id="UP000252415"/>
    </source>
</evidence>
<dbReference type="GO" id="GO:0016226">
    <property type="term" value="P:iron-sulfur cluster assembly"/>
    <property type="evidence" value="ECO:0007669"/>
    <property type="project" value="InterPro"/>
</dbReference>
<keyword evidence="3" id="KW-1185">Reference proteome</keyword>
<dbReference type="GO" id="GO:0051539">
    <property type="term" value="F:4 iron, 4 sulfur cluster binding"/>
    <property type="evidence" value="ECO:0007669"/>
    <property type="project" value="TreeGrafter"/>
</dbReference>
<dbReference type="Proteomes" id="UP000252415">
    <property type="component" value="Unassembled WGS sequence"/>
</dbReference>
<dbReference type="NCBIfam" id="NF010147">
    <property type="entry name" value="PRK13623.1"/>
    <property type="match status" value="1"/>
</dbReference>
<reference evidence="2 3" key="1">
    <citation type="submission" date="2018-07" db="EMBL/GenBank/DDBJ databases">
        <title>Genomic Encyclopedia of Type Strains, Phase III (KMG-III): the genomes of soil and plant-associated and newly described type strains.</title>
        <authorList>
            <person name="Whitman W."/>
        </authorList>
    </citation>
    <scope>NUCLEOTIDE SEQUENCE [LARGE SCALE GENOMIC DNA]</scope>
    <source>
        <strain evidence="2 3">CECT 7506</strain>
    </source>
</reference>
<dbReference type="RefSeq" id="WP_114383536.1">
    <property type="nucleotide sequence ID" value="NZ_QPJD01000020.1"/>
</dbReference>
<name>A0A368VJY0_9BACL</name>
<dbReference type="InterPro" id="IPR016092">
    <property type="entry name" value="ATAP"/>
</dbReference>
<dbReference type="InterPro" id="IPR017870">
    <property type="entry name" value="FeS_cluster_insertion_CS"/>
</dbReference>
<evidence type="ECO:0000313" key="2">
    <source>
        <dbReference type="EMBL" id="RCW41956.1"/>
    </source>
</evidence>
<dbReference type="SUPFAM" id="SSF89360">
    <property type="entry name" value="HesB-like domain"/>
    <property type="match status" value="1"/>
</dbReference>
<accession>A0A368VJY0</accession>
<dbReference type="InterPro" id="IPR000361">
    <property type="entry name" value="ATAP_core_dom"/>
</dbReference>
<dbReference type="InterPro" id="IPR035903">
    <property type="entry name" value="HesB-like_dom_sf"/>
</dbReference>
<evidence type="ECO:0000259" key="1">
    <source>
        <dbReference type="Pfam" id="PF01521"/>
    </source>
</evidence>
<gene>
    <name evidence="2" type="ORF">DFP97_12093</name>
</gene>
<dbReference type="EMBL" id="QPJD01000020">
    <property type="protein sequence ID" value="RCW41956.1"/>
    <property type="molecule type" value="Genomic_DNA"/>
</dbReference>
<dbReference type="GO" id="GO:0005506">
    <property type="term" value="F:iron ion binding"/>
    <property type="evidence" value="ECO:0007669"/>
    <property type="project" value="TreeGrafter"/>
</dbReference>
<feature type="domain" description="Core" evidence="1">
    <location>
        <begin position="2"/>
        <end position="102"/>
    </location>
</feature>
<dbReference type="Pfam" id="PF01521">
    <property type="entry name" value="Fe-S_biosyn"/>
    <property type="match status" value="1"/>
</dbReference>